<sequence>MTTWTSEPRRLAAAAAALAVLVLLAVLLLRGGGSTGAGGPPAALATRLVPADALVYLHLSTDTGRSGTADAARLAKAFPGFERERRSIIRRLSAPGCPLPASALRDGHEAALALVDTGGGTAGSLVYVDTGSDAKAPDRTCGGVQTTKLGRFLVIGQAQTLPIAKRLAAGKGRALADVAGYRRTLAELPKDRVADAWASKAGVERLLAPQGGLLGAAGTLLDQPGLVATALAVTAAGAHGAKVELRTLRSASSAAAGAFTSFTPTIQDAVPASAFGMLAVQGLPGAATRLLGIAGAGAAGLAPLLARAGADLAPLAGVFAGQVAVTVTAATPAPVLSLITRPADPAAAAKTLAAARPKIARLLAPTGGPVPEWKVVGDGFRLRPGAGIEIDYAVVRGLVVVSTRSSGIAAVRDRTRRLTDTVAWRGAVGEVSGPVTSLGFLDFNQLLRLGEQTGLNDSRAYVAVQRDLQRLRSVGVRSSSAGDESTLELFLSLP</sequence>
<accession>A0ABY5DQR3</accession>
<protein>
    <recommendedName>
        <fullName evidence="3">DUF3352 domain-containing protein</fullName>
    </recommendedName>
</protein>
<evidence type="ECO:0000313" key="2">
    <source>
        <dbReference type="Proteomes" id="UP001056035"/>
    </source>
</evidence>
<organism evidence="1 2">
    <name type="scientific">Paraconexibacter antarcticus</name>
    <dbReference type="NCBI Taxonomy" id="2949664"/>
    <lineage>
        <taxon>Bacteria</taxon>
        <taxon>Bacillati</taxon>
        <taxon>Actinomycetota</taxon>
        <taxon>Thermoleophilia</taxon>
        <taxon>Solirubrobacterales</taxon>
        <taxon>Paraconexibacteraceae</taxon>
        <taxon>Paraconexibacter</taxon>
    </lineage>
</organism>
<proteinExistence type="predicted"/>
<name>A0ABY5DQR3_9ACTN</name>
<gene>
    <name evidence="1" type="ORF">NBH00_17445</name>
</gene>
<evidence type="ECO:0000313" key="1">
    <source>
        <dbReference type="EMBL" id="UTI63137.1"/>
    </source>
</evidence>
<dbReference type="Proteomes" id="UP001056035">
    <property type="component" value="Chromosome"/>
</dbReference>
<reference evidence="1 2" key="1">
    <citation type="submission" date="2022-06" db="EMBL/GenBank/DDBJ databases">
        <title>Paraconexibacter antarcticus.</title>
        <authorList>
            <person name="Kim C.S."/>
        </authorList>
    </citation>
    <scope>NUCLEOTIDE SEQUENCE [LARGE SCALE GENOMIC DNA]</scope>
    <source>
        <strain evidence="1 2">02-257</strain>
    </source>
</reference>
<dbReference type="RefSeq" id="WP_254569870.1">
    <property type="nucleotide sequence ID" value="NZ_CP098502.1"/>
</dbReference>
<dbReference type="EMBL" id="CP098502">
    <property type="protein sequence ID" value="UTI63137.1"/>
    <property type="molecule type" value="Genomic_DNA"/>
</dbReference>
<keyword evidence="2" id="KW-1185">Reference proteome</keyword>
<evidence type="ECO:0008006" key="3">
    <source>
        <dbReference type="Google" id="ProtNLM"/>
    </source>
</evidence>